<comment type="caution">
    <text evidence="2">The sequence shown here is derived from an EMBL/GenBank/DDBJ whole genome shotgun (WGS) entry which is preliminary data.</text>
</comment>
<accession>A0ABV5FUF5</accession>
<organism evidence="2 3">
    <name type="scientific">Citricoccus parietis</name>
    <dbReference type="NCBI Taxonomy" id="592307"/>
    <lineage>
        <taxon>Bacteria</taxon>
        <taxon>Bacillati</taxon>
        <taxon>Actinomycetota</taxon>
        <taxon>Actinomycetes</taxon>
        <taxon>Micrococcales</taxon>
        <taxon>Micrococcaceae</taxon>
        <taxon>Citricoccus</taxon>
    </lineage>
</organism>
<name>A0ABV5FUF5_9MICC</name>
<evidence type="ECO:0000256" key="1">
    <source>
        <dbReference type="SAM" id="MobiDB-lite"/>
    </source>
</evidence>
<dbReference type="EMBL" id="JBHMFI010000001">
    <property type="protein sequence ID" value="MFB9070317.1"/>
    <property type="molecule type" value="Genomic_DNA"/>
</dbReference>
<keyword evidence="3" id="KW-1185">Reference proteome</keyword>
<sequence>MLEGRSQPALGASPLDFVRGSLDLRHGGRHRRGHHGIGAPRDAGREAHGPAVDLL</sequence>
<evidence type="ECO:0000313" key="2">
    <source>
        <dbReference type="EMBL" id="MFB9070317.1"/>
    </source>
</evidence>
<gene>
    <name evidence="2" type="ORF">ACFFX0_03600</name>
</gene>
<proteinExistence type="predicted"/>
<feature type="region of interest" description="Disordered" evidence="1">
    <location>
        <begin position="1"/>
        <end position="55"/>
    </location>
</feature>
<dbReference type="Proteomes" id="UP001589575">
    <property type="component" value="Unassembled WGS sequence"/>
</dbReference>
<evidence type="ECO:0000313" key="3">
    <source>
        <dbReference type="Proteomes" id="UP001589575"/>
    </source>
</evidence>
<protein>
    <submittedName>
        <fullName evidence="2">Uncharacterized protein</fullName>
    </submittedName>
</protein>
<reference evidence="2 3" key="1">
    <citation type="submission" date="2024-09" db="EMBL/GenBank/DDBJ databases">
        <authorList>
            <person name="Sun Q."/>
            <person name="Mori K."/>
        </authorList>
    </citation>
    <scope>NUCLEOTIDE SEQUENCE [LARGE SCALE GENOMIC DNA]</scope>
    <source>
        <strain evidence="2 3">CCM 7609</strain>
    </source>
</reference>